<name>A0A922F4N0_CARIL</name>
<sequence>MRFMKRAKRNKFTSSVPSESSSSEDEPIQEPVQLGETSTPPPPPLIAPPGATFERFTNVKVKPAYRTTFTKRPVLGEREVSINDFPMDAFQLIRRIFTERGWEKLTHASPTPRVEVVREFYLNITHYNFDDHSIISIIQETQIEVSSVVLRELFNLPEVEAPLYP</sequence>
<reference evidence="2" key="1">
    <citation type="submission" date="2021-01" db="EMBL/GenBank/DDBJ databases">
        <authorList>
            <person name="Lovell J.T."/>
            <person name="Bentley N."/>
            <person name="Bhattarai G."/>
            <person name="Jenkins J.W."/>
            <person name="Sreedasyam A."/>
            <person name="Alarcon Y."/>
            <person name="Bock C."/>
            <person name="Boston L."/>
            <person name="Carlson J."/>
            <person name="Cervantes K."/>
            <person name="Clermont K."/>
            <person name="Krom N."/>
            <person name="Kubenka K."/>
            <person name="Mamidi S."/>
            <person name="Mattison C."/>
            <person name="Monteros M."/>
            <person name="Pisani C."/>
            <person name="Plott C."/>
            <person name="Rajasekar S."/>
            <person name="Rhein H.S."/>
            <person name="Rohla C."/>
            <person name="Song M."/>
            <person name="Hilaire R.S."/>
            <person name="Shu S."/>
            <person name="Wells L."/>
            <person name="Wang X."/>
            <person name="Webber J."/>
            <person name="Heerema R.J."/>
            <person name="Klein P."/>
            <person name="Conner P."/>
            <person name="Grauke L."/>
            <person name="Grimwood J."/>
            <person name="Schmutz J."/>
            <person name="Randall J.J."/>
        </authorList>
    </citation>
    <scope>NUCLEOTIDE SEQUENCE</scope>
    <source>
        <tissue evidence="2">Leaf</tissue>
    </source>
</reference>
<proteinExistence type="predicted"/>
<comment type="caution">
    <text evidence="2">The sequence shown here is derived from an EMBL/GenBank/DDBJ whole genome shotgun (WGS) entry which is preliminary data.</text>
</comment>
<gene>
    <name evidence="2" type="ORF">I3842_05G183300</name>
</gene>
<dbReference type="EMBL" id="CM031829">
    <property type="protein sequence ID" value="KAG6714040.1"/>
    <property type="molecule type" value="Genomic_DNA"/>
</dbReference>
<feature type="region of interest" description="Disordered" evidence="1">
    <location>
        <begin position="1"/>
        <end position="50"/>
    </location>
</feature>
<dbReference type="AlphaFoldDB" id="A0A922F4N0"/>
<accession>A0A922F4N0</accession>
<evidence type="ECO:0000256" key="1">
    <source>
        <dbReference type="SAM" id="MobiDB-lite"/>
    </source>
</evidence>
<evidence type="ECO:0000313" key="3">
    <source>
        <dbReference type="Proteomes" id="UP000811246"/>
    </source>
</evidence>
<evidence type="ECO:0000313" key="2">
    <source>
        <dbReference type="EMBL" id="KAG6714040.1"/>
    </source>
</evidence>
<organism evidence="2 3">
    <name type="scientific">Carya illinoinensis</name>
    <name type="common">Pecan</name>
    <dbReference type="NCBI Taxonomy" id="32201"/>
    <lineage>
        <taxon>Eukaryota</taxon>
        <taxon>Viridiplantae</taxon>
        <taxon>Streptophyta</taxon>
        <taxon>Embryophyta</taxon>
        <taxon>Tracheophyta</taxon>
        <taxon>Spermatophyta</taxon>
        <taxon>Magnoliopsida</taxon>
        <taxon>eudicotyledons</taxon>
        <taxon>Gunneridae</taxon>
        <taxon>Pentapetalae</taxon>
        <taxon>rosids</taxon>
        <taxon>fabids</taxon>
        <taxon>Fagales</taxon>
        <taxon>Juglandaceae</taxon>
        <taxon>Carya</taxon>
    </lineage>
</organism>
<protein>
    <submittedName>
        <fullName evidence="2">Uncharacterized protein</fullName>
    </submittedName>
</protein>
<feature type="compositionally biased region" description="Basic residues" evidence="1">
    <location>
        <begin position="1"/>
        <end position="11"/>
    </location>
</feature>
<dbReference type="Proteomes" id="UP000811246">
    <property type="component" value="Chromosome 5"/>
</dbReference>